<accession>A0ABW0ZAN0</accession>
<proteinExistence type="predicted"/>
<reference evidence="3" key="1">
    <citation type="journal article" date="2019" name="Int. J. Syst. Evol. Microbiol.">
        <title>The Global Catalogue of Microorganisms (GCM) 10K type strain sequencing project: providing services to taxonomists for standard genome sequencing and annotation.</title>
        <authorList>
            <consortium name="The Broad Institute Genomics Platform"/>
            <consortium name="The Broad Institute Genome Sequencing Center for Infectious Disease"/>
            <person name="Wu L."/>
            <person name="Ma J."/>
        </authorList>
    </citation>
    <scope>NUCLEOTIDE SEQUENCE [LARGE SCALE GENOMIC DNA]</scope>
    <source>
        <strain evidence="3">CGMCC 4.7304</strain>
    </source>
</reference>
<gene>
    <name evidence="2" type="ORF">ACFP1Z_30785</name>
</gene>
<organism evidence="2 3">
    <name type="scientific">Streptomyces gamaensis</name>
    <dbReference type="NCBI Taxonomy" id="1763542"/>
    <lineage>
        <taxon>Bacteria</taxon>
        <taxon>Bacillati</taxon>
        <taxon>Actinomycetota</taxon>
        <taxon>Actinomycetes</taxon>
        <taxon>Kitasatosporales</taxon>
        <taxon>Streptomycetaceae</taxon>
        <taxon>Streptomyces</taxon>
    </lineage>
</organism>
<sequence length="427" mass="44877">MTEQAQARRTTGHRRIRQAGIAAAAVGLSGVIVSGTQGSAFAAAHDPASSAAHEVGTAAYDLGDTAFKDPGTGIPMELTGVVHYPKDVRDGRRPMIVQLHGMWNPCTSQDGVWPCPAGSAALPSYRGYDYLGEELARQGYVVVSISANAVNANLLGGEGAAARAALVDKHLSLWKSLSETGKGDLAGKFTDPAGKRSDVDFTNSIDFGRVGTMGHSQGGRAVVQHASEGHRDRWPSGVDVKAVLALAPAYPFDAQPDEDGTDAFNPDAAVVNSAFAVVSGTCDGAVGTTGATFLDDARKAGNTAGMHDITVHGANHNYFNTQWSPSSRQAHAEDDAMKTGPGGRSLPTGHCRPHPQHDVNQKTYRQLSETGQRKIATTYISAFFQRYVSGEKKFDAILSGKEHPLSDIGQVDAHTRPAGRSPAPAAK</sequence>
<dbReference type="Gene3D" id="3.40.50.1820">
    <property type="entry name" value="alpha/beta hydrolase"/>
    <property type="match status" value="1"/>
</dbReference>
<dbReference type="EMBL" id="JBHSPB010000029">
    <property type="protein sequence ID" value="MFC5724549.1"/>
    <property type="molecule type" value="Genomic_DNA"/>
</dbReference>
<evidence type="ECO:0000256" key="1">
    <source>
        <dbReference type="SAM" id="MobiDB-lite"/>
    </source>
</evidence>
<dbReference type="InterPro" id="IPR029058">
    <property type="entry name" value="AB_hydrolase_fold"/>
</dbReference>
<name>A0ABW0ZAN0_9ACTN</name>
<keyword evidence="2" id="KW-0378">Hydrolase</keyword>
<feature type="region of interest" description="Disordered" evidence="1">
    <location>
        <begin position="403"/>
        <end position="427"/>
    </location>
</feature>
<dbReference type="GO" id="GO:0016787">
    <property type="term" value="F:hydrolase activity"/>
    <property type="evidence" value="ECO:0007669"/>
    <property type="project" value="UniProtKB-KW"/>
</dbReference>
<feature type="region of interest" description="Disordered" evidence="1">
    <location>
        <begin position="326"/>
        <end position="365"/>
    </location>
</feature>
<dbReference type="SUPFAM" id="SSF53474">
    <property type="entry name" value="alpha/beta-Hydrolases"/>
    <property type="match status" value="1"/>
</dbReference>
<dbReference type="Proteomes" id="UP001596083">
    <property type="component" value="Unassembled WGS sequence"/>
</dbReference>
<evidence type="ECO:0000313" key="2">
    <source>
        <dbReference type="EMBL" id="MFC5724549.1"/>
    </source>
</evidence>
<evidence type="ECO:0000313" key="3">
    <source>
        <dbReference type="Proteomes" id="UP001596083"/>
    </source>
</evidence>
<protein>
    <submittedName>
        <fullName evidence="2">Alpha/beta hydrolase</fullName>
    </submittedName>
</protein>
<comment type="caution">
    <text evidence="2">The sequence shown here is derived from an EMBL/GenBank/DDBJ whole genome shotgun (WGS) entry which is preliminary data.</text>
</comment>
<dbReference type="RefSeq" id="WP_390321009.1">
    <property type="nucleotide sequence ID" value="NZ_JBHSPB010000029.1"/>
</dbReference>
<keyword evidence="3" id="KW-1185">Reference proteome</keyword>